<dbReference type="InterPro" id="IPR021858">
    <property type="entry name" value="Fun_TF"/>
</dbReference>
<dbReference type="GO" id="GO:0045944">
    <property type="term" value="P:positive regulation of transcription by RNA polymerase II"/>
    <property type="evidence" value="ECO:0007669"/>
    <property type="project" value="TreeGrafter"/>
</dbReference>
<dbReference type="EMBL" id="ML993629">
    <property type="protein sequence ID" value="KAF2160099.1"/>
    <property type="molecule type" value="Genomic_DNA"/>
</dbReference>
<keyword evidence="2" id="KW-0539">Nucleus</keyword>
<dbReference type="AlphaFoldDB" id="A0A6A6C2Y2"/>
<evidence type="ECO:0000313" key="3">
    <source>
        <dbReference type="EMBL" id="KAF2160099.1"/>
    </source>
</evidence>
<dbReference type="GO" id="GO:0000976">
    <property type="term" value="F:transcription cis-regulatory region binding"/>
    <property type="evidence" value="ECO:0007669"/>
    <property type="project" value="TreeGrafter"/>
</dbReference>
<evidence type="ECO:0000256" key="2">
    <source>
        <dbReference type="ARBA" id="ARBA00023242"/>
    </source>
</evidence>
<sequence>MRNFIENVALWADGPDPNRSFELEASRIAMREPVLKHAICAFSSRHLNRHDVNNVAEALEHQSRCLELLIPAVSGQRPVSDGVLAAVAILRQNEEMDEYDNRFHLEGVTQILNDASTFTFAGGLGEATAWLCLREDIYVSLTTQSAIRTNLVPFECATWMKGEGDSCWANRMILLLAKLLSVAFLENASPTALADISARISKWDLMRPDTYRPLYFVPRDRGSGRHLPEVWMLASSQAIGLQYYHIAQLVLAVSSRLDSTRSFNHIYEHRAVEKRVRHHLLYVVGIARSNERAQNTWFTAHHCLSVWGIYLRNKGDHQACLDFLKEMECQIGWRTSTLMERLSMEWGDDSE</sequence>
<reference evidence="3" key="1">
    <citation type="journal article" date="2020" name="Stud. Mycol.">
        <title>101 Dothideomycetes genomes: a test case for predicting lifestyles and emergence of pathogens.</title>
        <authorList>
            <person name="Haridas S."/>
            <person name="Albert R."/>
            <person name="Binder M."/>
            <person name="Bloem J."/>
            <person name="Labutti K."/>
            <person name="Salamov A."/>
            <person name="Andreopoulos B."/>
            <person name="Baker S."/>
            <person name="Barry K."/>
            <person name="Bills G."/>
            <person name="Bluhm B."/>
            <person name="Cannon C."/>
            <person name="Castanera R."/>
            <person name="Culley D."/>
            <person name="Daum C."/>
            <person name="Ezra D."/>
            <person name="Gonzalez J."/>
            <person name="Henrissat B."/>
            <person name="Kuo A."/>
            <person name="Liang C."/>
            <person name="Lipzen A."/>
            <person name="Lutzoni F."/>
            <person name="Magnuson J."/>
            <person name="Mondo S."/>
            <person name="Nolan M."/>
            <person name="Ohm R."/>
            <person name="Pangilinan J."/>
            <person name="Park H.-J."/>
            <person name="Ramirez L."/>
            <person name="Alfaro M."/>
            <person name="Sun H."/>
            <person name="Tritt A."/>
            <person name="Yoshinaga Y."/>
            <person name="Zwiers L.-H."/>
            <person name="Turgeon B."/>
            <person name="Goodwin S."/>
            <person name="Spatafora J."/>
            <person name="Crous P."/>
            <person name="Grigoriev I."/>
        </authorList>
    </citation>
    <scope>NUCLEOTIDE SEQUENCE</scope>
    <source>
        <strain evidence="3">ATCC 36951</strain>
    </source>
</reference>
<dbReference type="GO" id="GO:0003700">
    <property type="term" value="F:DNA-binding transcription factor activity"/>
    <property type="evidence" value="ECO:0007669"/>
    <property type="project" value="TreeGrafter"/>
</dbReference>
<protein>
    <recommendedName>
        <fullName evidence="5">Transcription factor domain-containing protein</fullName>
    </recommendedName>
</protein>
<gene>
    <name evidence="3" type="ORF">M409DRAFT_70637</name>
</gene>
<organism evidence="3 4">
    <name type="scientific">Zasmidium cellare ATCC 36951</name>
    <dbReference type="NCBI Taxonomy" id="1080233"/>
    <lineage>
        <taxon>Eukaryota</taxon>
        <taxon>Fungi</taxon>
        <taxon>Dikarya</taxon>
        <taxon>Ascomycota</taxon>
        <taxon>Pezizomycotina</taxon>
        <taxon>Dothideomycetes</taxon>
        <taxon>Dothideomycetidae</taxon>
        <taxon>Mycosphaerellales</taxon>
        <taxon>Mycosphaerellaceae</taxon>
        <taxon>Zasmidium</taxon>
    </lineage>
</organism>
<dbReference type="GO" id="GO:0005634">
    <property type="term" value="C:nucleus"/>
    <property type="evidence" value="ECO:0007669"/>
    <property type="project" value="UniProtKB-SubCell"/>
</dbReference>
<evidence type="ECO:0008006" key="5">
    <source>
        <dbReference type="Google" id="ProtNLM"/>
    </source>
</evidence>
<comment type="subcellular location">
    <subcellularLocation>
        <location evidence="1">Nucleus</location>
    </subcellularLocation>
</comment>
<evidence type="ECO:0000313" key="4">
    <source>
        <dbReference type="Proteomes" id="UP000799537"/>
    </source>
</evidence>
<accession>A0A6A6C2Y2</accession>
<dbReference type="Pfam" id="PF11951">
    <property type="entry name" value="Fungal_trans_2"/>
    <property type="match status" value="1"/>
</dbReference>
<dbReference type="Proteomes" id="UP000799537">
    <property type="component" value="Unassembled WGS sequence"/>
</dbReference>
<proteinExistence type="predicted"/>
<keyword evidence="4" id="KW-1185">Reference proteome</keyword>
<dbReference type="GeneID" id="54572097"/>
<dbReference type="PANTHER" id="PTHR37534:SF25">
    <property type="entry name" value="ZN(II)2CYS6 TRANSCRIPTION FACTOR (EUROFUNG)"/>
    <property type="match status" value="1"/>
</dbReference>
<dbReference type="RefSeq" id="XP_033660988.1">
    <property type="nucleotide sequence ID" value="XM_033818825.1"/>
</dbReference>
<name>A0A6A6C2Y2_ZASCE</name>
<dbReference type="PANTHER" id="PTHR37534">
    <property type="entry name" value="TRANSCRIPTIONAL ACTIVATOR PROTEIN UGA3"/>
    <property type="match status" value="1"/>
</dbReference>
<dbReference type="OrthoDB" id="4525710at2759"/>
<evidence type="ECO:0000256" key="1">
    <source>
        <dbReference type="ARBA" id="ARBA00004123"/>
    </source>
</evidence>